<evidence type="ECO:0000313" key="6">
    <source>
        <dbReference type="EMBL" id="NIA54581.1"/>
    </source>
</evidence>
<dbReference type="Pfam" id="PF00440">
    <property type="entry name" value="TetR_N"/>
    <property type="match status" value="1"/>
</dbReference>
<feature type="domain" description="HTH tetR-type" evidence="5">
    <location>
        <begin position="12"/>
        <end position="71"/>
    </location>
</feature>
<dbReference type="PANTHER" id="PTHR30055">
    <property type="entry name" value="HTH-TYPE TRANSCRIPTIONAL REGULATOR RUTR"/>
    <property type="match status" value="1"/>
</dbReference>
<protein>
    <submittedName>
        <fullName evidence="6">TetR/AcrR family transcriptional regulator</fullName>
    </submittedName>
</protein>
<dbReference type="PANTHER" id="PTHR30055:SF234">
    <property type="entry name" value="HTH-TYPE TRANSCRIPTIONAL REGULATOR BETI"/>
    <property type="match status" value="1"/>
</dbReference>
<sequence length="216" mass="22821">MARTALSDDERESRRQVVLAAAHRLYRERGALPPVADIASAAGLAKGTVYLYFRTKEEIFVALLEDGFARMFAALEPLLDSLPRGGAAVAGAFAAGFGRLIAGSGDLLPLAALGNAILEQNLPVEPMRRFKLALANGLAASGARLEAHTGLTPPGSGETLLLRTYALTLGLWQALSYPAALRSLLQEPGLRGLDRDFGTELEGAVAALWLGHFNGT</sequence>
<evidence type="ECO:0000313" key="7">
    <source>
        <dbReference type="Proteomes" id="UP000716322"/>
    </source>
</evidence>
<evidence type="ECO:0000256" key="3">
    <source>
        <dbReference type="ARBA" id="ARBA00023163"/>
    </source>
</evidence>
<feature type="DNA-binding region" description="H-T-H motif" evidence="4">
    <location>
        <begin position="34"/>
        <end position="53"/>
    </location>
</feature>
<dbReference type="SUPFAM" id="SSF46689">
    <property type="entry name" value="Homeodomain-like"/>
    <property type="match status" value="1"/>
</dbReference>
<organism evidence="6 7">
    <name type="scientific">Telluria antibiotica</name>
    <dbReference type="NCBI Taxonomy" id="2717319"/>
    <lineage>
        <taxon>Bacteria</taxon>
        <taxon>Pseudomonadati</taxon>
        <taxon>Pseudomonadota</taxon>
        <taxon>Betaproteobacteria</taxon>
        <taxon>Burkholderiales</taxon>
        <taxon>Oxalobacteraceae</taxon>
        <taxon>Telluria group</taxon>
        <taxon>Telluria</taxon>
    </lineage>
</organism>
<keyword evidence="3" id="KW-0804">Transcription</keyword>
<evidence type="ECO:0000256" key="1">
    <source>
        <dbReference type="ARBA" id="ARBA00023015"/>
    </source>
</evidence>
<keyword evidence="7" id="KW-1185">Reference proteome</keyword>
<proteinExistence type="predicted"/>
<evidence type="ECO:0000256" key="4">
    <source>
        <dbReference type="PROSITE-ProRule" id="PRU00335"/>
    </source>
</evidence>
<dbReference type="InterPro" id="IPR001647">
    <property type="entry name" value="HTH_TetR"/>
</dbReference>
<evidence type="ECO:0000256" key="2">
    <source>
        <dbReference type="ARBA" id="ARBA00023125"/>
    </source>
</evidence>
<dbReference type="Gene3D" id="1.10.357.10">
    <property type="entry name" value="Tetracycline Repressor, domain 2"/>
    <property type="match status" value="1"/>
</dbReference>
<dbReference type="InterPro" id="IPR009057">
    <property type="entry name" value="Homeodomain-like_sf"/>
</dbReference>
<comment type="caution">
    <text evidence="6">The sequence shown here is derived from an EMBL/GenBank/DDBJ whole genome shotgun (WGS) entry which is preliminary data.</text>
</comment>
<evidence type="ECO:0000259" key="5">
    <source>
        <dbReference type="PROSITE" id="PS50977"/>
    </source>
</evidence>
<dbReference type="PROSITE" id="PS50977">
    <property type="entry name" value="HTH_TETR_2"/>
    <property type="match status" value="1"/>
</dbReference>
<dbReference type="RefSeq" id="WP_166859531.1">
    <property type="nucleotide sequence ID" value="NZ_JAAQOM010000007.1"/>
</dbReference>
<dbReference type="Proteomes" id="UP000716322">
    <property type="component" value="Unassembled WGS sequence"/>
</dbReference>
<name>A0ABX0PCH7_9BURK</name>
<reference evidence="6 7" key="1">
    <citation type="submission" date="2020-03" db="EMBL/GenBank/DDBJ databases">
        <title>Genome sequence of strain Massilia sp. TW-1.</title>
        <authorList>
            <person name="Chaudhary D.K."/>
        </authorList>
    </citation>
    <scope>NUCLEOTIDE SEQUENCE [LARGE SCALE GENOMIC DNA]</scope>
    <source>
        <strain evidence="6 7">TW-1</strain>
    </source>
</reference>
<dbReference type="InterPro" id="IPR041483">
    <property type="entry name" value="TetR_C_34"/>
</dbReference>
<dbReference type="EMBL" id="JAAQOM010000007">
    <property type="protein sequence ID" value="NIA54581.1"/>
    <property type="molecule type" value="Genomic_DNA"/>
</dbReference>
<dbReference type="PRINTS" id="PR00455">
    <property type="entry name" value="HTHTETR"/>
</dbReference>
<keyword evidence="1" id="KW-0805">Transcription regulation</keyword>
<keyword evidence="2 4" id="KW-0238">DNA-binding</keyword>
<dbReference type="InterPro" id="IPR050109">
    <property type="entry name" value="HTH-type_TetR-like_transc_reg"/>
</dbReference>
<dbReference type="Pfam" id="PF17929">
    <property type="entry name" value="TetR_C_34"/>
    <property type="match status" value="1"/>
</dbReference>
<accession>A0ABX0PCH7</accession>
<gene>
    <name evidence="6" type="ORF">HAV22_13140</name>
</gene>